<feature type="compositionally biased region" description="Low complexity" evidence="4">
    <location>
        <begin position="600"/>
        <end position="612"/>
    </location>
</feature>
<feature type="compositionally biased region" description="Low complexity" evidence="4">
    <location>
        <begin position="47"/>
        <end position="84"/>
    </location>
</feature>
<dbReference type="Gene3D" id="2.130.10.10">
    <property type="entry name" value="YVTN repeat-like/Quinoprotein amine dehydrogenase"/>
    <property type="match status" value="1"/>
</dbReference>
<name>A0A8K0GID3_IGNLU</name>
<dbReference type="SMART" id="SM00320">
    <property type="entry name" value="WD40"/>
    <property type="match status" value="7"/>
</dbReference>
<dbReference type="AlphaFoldDB" id="A0A8K0GID3"/>
<evidence type="ECO:0008006" key="7">
    <source>
        <dbReference type="Google" id="ProtNLM"/>
    </source>
</evidence>
<dbReference type="PANTHER" id="PTHR15574">
    <property type="entry name" value="WD REPEAT DOMAIN-CONTAINING FAMILY"/>
    <property type="match status" value="1"/>
</dbReference>
<protein>
    <recommendedName>
        <fullName evidence="7">DDB1- and CUL4-associated factor 8</fullName>
    </recommendedName>
</protein>
<evidence type="ECO:0000256" key="2">
    <source>
        <dbReference type="ARBA" id="ARBA00022737"/>
    </source>
</evidence>
<dbReference type="GO" id="GO:0005737">
    <property type="term" value="C:cytoplasm"/>
    <property type="evidence" value="ECO:0007669"/>
    <property type="project" value="TreeGrafter"/>
</dbReference>
<dbReference type="InterPro" id="IPR036322">
    <property type="entry name" value="WD40_repeat_dom_sf"/>
</dbReference>
<dbReference type="InterPro" id="IPR045151">
    <property type="entry name" value="DCAF8"/>
</dbReference>
<feature type="compositionally biased region" description="Low complexity" evidence="4">
    <location>
        <begin position="137"/>
        <end position="148"/>
    </location>
</feature>
<feature type="compositionally biased region" description="Acidic residues" evidence="4">
    <location>
        <begin position="613"/>
        <end position="623"/>
    </location>
</feature>
<dbReference type="PROSITE" id="PS50294">
    <property type="entry name" value="WD_REPEATS_REGION"/>
    <property type="match status" value="1"/>
</dbReference>
<dbReference type="PANTHER" id="PTHR15574:SF21">
    <property type="entry name" value="DDB1- AND CUL4-ASSOCIATED FACTOR 8"/>
    <property type="match status" value="1"/>
</dbReference>
<proteinExistence type="predicted"/>
<dbReference type="Proteomes" id="UP000801492">
    <property type="component" value="Unassembled WGS sequence"/>
</dbReference>
<keyword evidence="2" id="KW-0677">Repeat</keyword>
<evidence type="ECO:0000313" key="5">
    <source>
        <dbReference type="EMBL" id="KAF2905700.1"/>
    </source>
</evidence>
<feature type="repeat" description="WD" evidence="3">
    <location>
        <begin position="217"/>
        <end position="258"/>
    </location>
</feature>
<dbReference type="GO" id="GO:0080008">
    <property type="term" value="C:Cul4-RING E3 ubiquitin ligase complex"/>
    <property type="evidence" value="ECO:0007669"/>
    <property type="project" value="TreeGrafter"/>
</dbReference>
<feature type="compositionally biased region" description="Basic and acidic residues" evidence="4">
    <location>
        <begin position="27"/>
        <end position="46"/>
    </location>
</feature>
<dbReference type="EMBL" id="VTPC01000463">
    <property type="protein sequence ID" value="KAF2905700.1"/>
    <property type="molecule type" value="Genomic_DNA"/>
</dbReference>
<feature type="region of interest" description="Disordered" evidence="4">
    <location>
        <begin position="599"/>
        <end position="631"/>
    </location>
</feature>
<dbReference type="InterPro" id="IPR015943">
    <property type="entry name" value="WD40/YVTN_repeat-like_dom_sf"/>
</dbReference>
<evidence type="ECO:0000256" key="1">
    <source>
        <dbReference type="ARBA" id="ARBA00022574"/>
    </source>
</evidence>
<reference evidence="5" key="1">
    <citation type="submission" date="2019-08" db="EMBL/GenBank/DDBJ databases">
        <title>The genome of the North American firefly Photinus pyralis.</title>
        <authorList>
            <consortium name="Photinus pyralis genome working group"/>
            <person name="Fallon T.R."/>
            <person name="Sander Lower S.E."/>
            <person name="Weng J.-K."/>
        </authorList>
    </citation>
    <scope>NUCLEOTIDE SEQUENCE</scope>
    <source>
        <strain evidence="5">TRF0915ILg1</strain>
        <tissue evidence="5">Whole body</tissue>
    </source>
</reference>
<dbReference type="Pfam" id="PF00400">
    <property type="entry name" value="WD40"/>
    <property type="match status" value="3"/>
</dbReference>
<dbReference type="InterPro" id="IPR001680">
    <property type="entry name" value="WD40_rpt"/>
</dbReference>
<keyword evidence="1 3" id="KW-0853">WD repeat</keyword>
<feature type="region of interest" description="Disordered" evidence="4">
    <location>
        <begin position="1"/>
        <end position="156"/>
    </location>
</feature>
<feature type="compositionally biased region" description="Acidic residues" evidence="4">
    <location>
        <begin position="1"/>
        <end position="10"/>
    </location>
</feature>
<evidence type="ECO:0000256" key="4">
    <source>
        <dbReference type="SAM" id="MobiDB-lite"/>
    </source>
</evidence>
<dbReference type="OrthoDB" id="4869960at2759"/>
<accession>A0A8K0GID3</accession>
<sequence>MDENMSEAEDDVRRSGDPATFILQLMERGDKPKRLKTGEHTVEKAEQSSSSKDSSSSSNTEPETESPSNTEQESAATSTSTSDSGFPRAKNSRSRSYRNSFLEDDSTRSSANDNDNEDPACSEPSRNRSDSEFDMLSETSEMESSSSTVIHDTETESDLEELAVLKKEKPKHNWFMVPELINRQIGYSSKKQSSELFQRRCYGSLHCVQRLELMYKLDKHDGCVNSLNFHPNGSLLASGSDDLKVVIWDWKYGTPLLSFDTKHRGNVFQSKFLPLSGDLHIATCARDGQVRLAQVSVQEGLRSTRKLGCHRGACHKLTILHNQPQVLLSAGEDGVVFSHDVRNSKPDRIITIMSDRREVPLYSISAHPLNSYEFCVSGRDHIVRTYDQRKCGTDTPPLNTYYPKKVQSDDHIGLHVTCALYNHNGSEILASYNDDDIYIFDVNGTPGSFVHQYQGHRNGATIKGVNYFGPKSEFVISGSDCGNIYIWEKNTEAIVNWMLADDSGVVNCLEPHPQLPFLCTSGLDWDIKVWVPSCEKDPLMNGLSETIKTNCKARGNYTSGELSESQMLWILWRHLRSSNRIHRTGVDGSHYFAGFENLHSSSDSSSSSNSDGVDSEADSDDLEGSPGCTTS</sequence>
<keyword evidence="6" id="KW-1185">Reference proteome</keyword>
<gene>
    <name evidence="5" type="ORF">ILUMI_00484</name>
</gene>
<evidence type="ECO:0000256" key="3">
    <source>
        <dbReference type="PROSITE-ProRule" id="PRU00221"/>
    </source>
</evidence>
<evidence type="ECO:0000313" key="6">
    <source>
        <dbReference type="Proteomes" id="UP000801492"/>
    </source>
</evidence>
<dbReference type="SUPFAM" id="SSF50978">
    <property type="entry name" value="WD40 repeat-like"/>
    <property type="match status" value="1"/>
</dbReference>
<comment type="caution">
    <text evidence="5">The sequence shown here is derived from an EMBL/GenBank/DDBJ whole genome shotgun (WGS) entry which is preliminary data.</text>
</comment>
<dbReference type="PROSITE" id="PS50082">
    <property type="entry name" value="WD_REPEATS_2"/>
    <property type="match status" value="1"/>
</dbReference>
<organism evidence="5 6">
    <name type="scientific">Ignelater luminosus</name>
    <name type="common">Cucubano</name>
    <name type="synonym">Pyrophorus luminosus</name>
    <dbReference type="NCBI Taxonomy" id="2038154"/>
    <lineage>
        <taxon>Eukaryota</taxon>
        <taxon>Metazoa</taxon>
        <taxon>Ecdysozoa</taxon>
        <taxon>Arthropoda</taxon>
        <taxon>Hexapoda</taxon>
        <taxon>Insecta</taxon>
        <taxon>Pterygota</taxon>
        <taxon>Neoptera</taxon>
        <taxon>Endopterygota</taxon>
        <taxon>Coleoptera</taxon>
        <taxon>Polyphaga</taxon>
        <taxon>Elateriformia</taxon>
        <taxon>Elateroidea</taxon>
        <taxon>Elateridae</taxon>
        <taxon>Agrypninae</taxon>
        <taxon>Pyrophorini</taxon>
        <taxon>Ignelater</taxon>
    </lineage>
</organism>